<reference evidence="2" key="1">
    <citation type="submission" date="2021-06" db="EMBL/GenBank/DDBJ databases">
        <authorList>
            <person name="Kallberg Y."/>
            <person name="Tangrot J."/>
            <person name="Rosling A."/>
        </authorList>
    </citation>
    <scope>NUCLEOTIDE SEQUENCE</scope>
    <source>
        <strain evidence="2">BR232B</strain>
    </source>
</reference>
<evidence type="ECO:0000313" key="3">
    <source>
        <dbReference type="Proteomes" id="UP000789739"/>
    </source>
</evidence>
<organism evidence="2 3">
    <name type="scientific">Paraglomus brasilianum</name>
    <dbReference type="NCBI Taxonomy" id="144538"/>
    <lineage>
        <taxon>Eukaryota</taxon>
        <taxon>Fungi</taxon>
        <taxon>Fungi incertae sedis</taxon>
        <taxon>Mucoromycota</taxon>
        <taxon>Glomeromycotina</taxon>
        <taxon>Glomeromycetes</taxon>
        <taxon>Paraglomerales</taxon>
        <taxon>Paraglomeraceae</taxon>
        <taxon>Paraglomus</taxon>
    </lineage>
</organism>
<name>A0A9N9D6I1_9GLOM</name>
<feature type="region of interest" description="Disordered" evidence="1">
    <location>
        <begin position="1"/>
        <end position="42"/>
    </location>
</feature>
<comment type="caution">
    <text evidence="2">The sequence shown here is derived from an EMBL/GenBank/DDBJ whole genome shotgun (WGS) entry which is preliminary data.</text>
</comment>
<accession>A0A9N9D6I1</accession>
<dbReference type="EMBL" id="CAJVPI010001733">
    <property type="protein sequence ID" value="CAG8624709.1"/>
    <property type="molecule type" value="Genomic_DNA"/>
</dbReference>
<protein>
    <submittedName>
        <fullName evidence="2">7795_t:CDS:1</fullName>
    </submittedName>
</protein>
<dbReference type="Proteomes" id="UP000789739">
    <property type="component" value="Unassembled WGS sequence"/>
</dbReference>
<sequence>MGALNSLPDKLAGSEHLTTHDDAKASTLPHDDAKASTLPHGDATYAKSIGFDLFWIGMPRTREGY</sequence>
<evidence type="ECO:0000256" key="1">
    <source>
        <dbReference type="SAM" id="MobiDB-lite"/>
    </source>
</evidence>
<proteinExistence type="predicted"/>
<gene>
    <name evidence="2" type="ORF">PBRASI_LOCUS8907</name>
</gene>
<dbReference type="AlphaFoldDB" id="A0A9N9D6I1"/>
<feature type="compositionally biased region" description="Basic and acidic residues" evidence="1">
    <location>
        <begin position="17"/>
        <end position="34"/>
    </location>
</feature>
<keyword evidence="3" id="KW-1185">Reference proteome</keyword>
<evidence type="ECO:0000313" key="2">
    <source>
        <dbReference type="EMBL" id="CAG8624709.1"/>
    </source>
</evidence>